<proteinExistence type="predicted"/>
<dbReference type="GO" id="GO:0070063">
    <property type="term" value="F:RNA polymerase binding"/>
    <property type="evidence" value="ECO:0007669"/>
    <property type="project" value="InterPro"/>
</dbReference>
<dbReference type="GO" id="GO:0032784">
    <property type="term" value="P:regulation of DNA-templated transcription elongation"/>
    <property type="evidence" value="ECO:0007669"/>
    <property type="project" value="InterPro"/>
</dbReference>
<evidence type="ECO:0000313" key="3">
    <source>
        <dbReference type="Proteomes" id="UP000034140"/>
    </source>
</evidence>
<dbReference type="PANTHER" id="PTHR30437:SF4">
    <property type="entry name" value="TRANSCRIPTION ELONGATION FACTOR GREA"/>
    <property type="match status" value="1"/>
</dbReference>
<dbReference type="GO" id="GO:0003746">
    <property type="term" value="F:translation elongation factor activity"/>
    <property type="evidence" value="ECO:0007669"/>
    <property type="project" value="UniProtKB-KW"/>
</dbReference>
<dbReference type="PIRSF" id="PIRSF006092">
    <property type="entry name" value="GreA_GreB"/>
    <property type="match status" value="1"/>
</dbReference>
<sequence length="136" mass="15201">MKNLIEVKKPEISAALALARQNDLSDDTDDLSIMLVDKELIEDRIKELKELLANSKVIDKKSCNPNFVGVGTEIKVEFNGKKQDLKLVTTLESDPMKGYISEGSPLGKALLKAQVGKTVSYKVKEKKFEYKILEIC</sequence>
<dbReference type="Gene3D" id="1.10.287.180">
    <property type="entry name" value="Transcription elongation factor, GreA/GreB, N-terminal domain"/>
    <property type="match status" value="1"/>
</dbReference>
<dbReference type="InterPro" id="IPR023459">
    <property type="entry name" value="Tscrpt_elong_fac_GreA/B_fam"/>
</dbReference>
<dbReference type="Gene3D" id="3.10.50.30">
    <property type="entry name" value="Transcription elongation factor, GreA/GreB, C-terminal domain"/>
    <property type="match status" value="1"/>
</dbReference>
<dbReference type="SUPFAM" id="SSF54534">
    <property type="entry name" value="FKBP-like"/>
    <property type="match status" value="1"/>
</dbReference>
<dbReference type="AlphaFoldDB" id="A0A0G0DHI1"/>
<accession>A0A0G0DHI1</accession>
<evidence type="ECO:0000259" key="1">
    <source>
        <dbReference type="Pfam" id="PF01272"/>
    </source>
</evidence>
<dbReference type="InterPro" id="IPR001437">
    <property type="entry name" value="Tscrpt_elong_fac_GreA/B_C"/>
</dbReference>
<dbReference type="GO" id="GO:0006354">
    <property type="term" value="P:DNA-templated transcription elongation"/>
    <property type="evidence" value="ECO:0007669"/>
    <property type="project" value="TreeGrafter"/>
</dbReference>
<dbReference type="Pfam" id="PF01272">
    <property type="entry name" value="GreA_GreB"/>
    <property type="match status" value="1"/>
</dbReference>
<dbReference type="EMBL" id="LBRE01000003">
    <property type="protein sequence ID" value="KKP92888.1"/>
    <property type="molecule type" value="Genomic_DNA"/>
</dbReference>
<dbReference type="GO" id="GO:0003677">
    <property type="term" value="F:DNA binding"/>
    <property type="evidence" value="ECO:0007669"/>
    <property type="project" value="InterPro"/>
</dbReference>
<dbReference type="InterPro" id="IPR036805">
    <property type="entry name" value="Tscrpt_elong_fac_GreA/B_N_sf"/>
</dbReference>
<dbReference type="Proteomes" id="UP000034140">
    <property type="component" value="Unassembled WGS sequence"/>
</dbReference>
<feature type="domain" description="Transcription elongation factor GreA/GreB C-terminal" evidence="1">
    <location>
        <begin position="66"/>
        <end position="135"/>
    </location>
</feature>
<reference evidence="2 3" key="1">
    <citation type="journal article" date="2015" name="Nature">
        <title>rRNA introns, odd ribosomes, and small enigmatic genomes across a large radiation of phyla.</title>
        <authorList>
            <person name="Brown C.T."/>
            <person name="Hug L.A."/>
            <person name="Thomas B.C."/>
            <person name="Sharon I."/>
            <person name="Castelle C.J."/>
            <person name="Singh A."/>
            <person name="Wilkins M.J."/>
            <person name="Williams K.H."/>
            <person name="Banfield J.F."/>
        </authorList>
    </citation>
    <scope>NUCLEOTIDE SEQUENCE [LARGE SCALE GENOMIC DNA]</scope>
</reference>
<keyword evidence="2" id="KW-0251">Elongation factor</keyword>
<dbReference type="InterPro" id="IPR036953">
    <property type="entry name" value="GreA/GreB_C_sf"/>
</dbReference>
<dbReference type="PANTHER" id="PTHR30437">
    <property type="entry name" value="TRANSCRIPTION ELONGATION FACTOR GREA"/>
    <property type="match status" value="1"/>
</dbReference>
<comment type="caution">
    <text evidence="2">The sequence shown here is derived from an EMBL/GenBank/DDBJ whole genome shotgun (WGS) entry which is preliminary data.</text>
</comment>
<gene>
    <name evidence="2" type="ORF">UR96_C0003G0014</name>
</gene>
<organism evidence="2 3">
    <name type="scientific">candidate division WS6 bacterium GW2011_GWC1_36_11</name>
    <dbReference type="NCBI Taxonomy" id="1619090"/>
    <lineage>
        <taxon>Bacteria</taxon>
        <taxon>Candidatus Dojkabacteria</taxon>
    </lineage>
</organism>
<keyword evidence="2" id="KW-0648">Protein biosynthesis</keyword>
<name>A0A0G0DHI1_9BACT</name>
<protein>
    <submittedName>
        <fullName evidence="2">Transcription elongation factor GreA</fullName>
    </submittedName>
</protein>
<evidence type="ECO:0000313" key="2">
    <source>
        <dbReference type="EMBL" id="KKP92888.1"/>
    </source>
</evidence>